<dbReference type="Gene3D" id="3.10.310.30">
    <property type="match status" value="1"/>
</dbReference>
<dbReference type="InterPro" id="IPR001667">
    <property type="entry name" value="DDH_dom"/>
</dbReference>
<accession>A0A932ABL0</accession>
<name>A0A932ABL0_9BACT</name>
<comment type="caution">
    <text evidence="3">The sequence shown here is derived from an EMBL/GenBank/DDBJ whole genome shotgun (WGS) entry which is preliminary data.</text>
</comment>
<dbReference type="InterPro" id="IPR051319">
    <property type="entry name" value="Oligoribo/pAp-PDE_c-di-AMP_PDE"/>
</dbReference>
<dbReference type="Pfam" id="PF02272">
    <property type="entry name" value="DHHA1"/>
    <property type="match status" value="1"/>
</dbReference>
<gene>
    <name evidence="3" type="ORF">HYX28_10710</name>
</gene>
<dbReference type="GO" id="GO:0003676">
    <property type="term" value="F:nucleic acid binding"/>
    <property type="evidence" value="ECO:0007669"/>
    <property type="project" value="InterPro"/>
</dbReference>
<protein>
    <submittedName>
        <fullName evidence="3">Bifunctional oligoribonuclease/PAP phosphatase NrnA</fullName>
    </submittedName>
</protein>
<feature type="domain" description="DHHA1" evidence="2">
    <location>
        <begin position="239"/>
        <end position="307"/>
    </location>
</feature>
<dbReference type="Pfam" id="PF01368">
    <property type="entry name" value="DHH"/>
    <property type="match status" value="1"/>
</dbReference>
<dbReference type="AlphaFoldDB" id="A0A932ABL0"/>
<evidence type="ECO:0000259" key="2">
    <source>
        <dbReference type="Pfam" id="PF02272"/>
    </source>
</evidence>
<dbReference type="Proteomes" id="UP000779809">
    <property type="component" value="Unassembled WGS sequence"/>
</dbReference>
<dbReference type="InterPro" id="IPR038763">
    <property type="entry name" value="DHH_sf"/>
</dbReference>
<dbReference type="Gene3D" id="3.90.1640.10">
    <property type="entry name" value="inorganic pyrophosphatase (n-terminal core)"/>
    <property type="match status" value="1"/>
</dbReference>
<sequence>MGASLARDEQFGSLHAVLERIESTDRFVLTSHARPDGDAVGSVLGCWQVLEALGKKSEVVLADEVPFIYKRLPYADKIVHASRVNGSYDTAILLECDSIERSRLEGLEDRVLINIDHHVSGRPFGHINWIDPSACACAELVYRLAVKAGVKITPEMATCLYAAVLTDTGAFCFQGVNERTFALARELVRAGARPAEIAQQVYFAAPTSKMRLLGAALANLHREHALAWMHVTREQFDRAEAEDEDAEGLVNYALGIAGVEAAVFFREMEDGRFRVSLRSKGIINVAEIAEQFGGGGHACASGCAMDGPLSAASERILAQLRCALGDKVIG</sequence>
<dbReference type="PANTHER" id="PTHR47618">
    <property type="entry name" value="BIFUNCTIONAL OLIGORIBONUCLEASE AND PAP PHOSPHATASE NRNA"/>
    <property type="match status" value="1"/>
</dbReference>
<organism evidence="3 4">
    <name type="scientific">Candidatus Korobacter versatilis</name>
    <dbReference type="NCBI Taxonomy" id="658062"/>
    <lineage>
        <taxon>Bacteria</taxon>
        <taxon>Pseudomonadati</taxon>
        <taxon>Acidobacteriota</taxon>
        <taxon>Terriglobia</taxon>
        <taxon>Terriglobales</taxon>
        <taxon>Candidatus Korobacteraceae</taxon>
        <taxon>Candidatus Korobacter</taxon>
    </lineage>
</organism>
<dbReference type="EMBL" id="JACPNR010000013">
    <property type="protein sequence ID" value="MBI2679239.1"/>
    <property type="molecule type" value="Genomic_DNA"/>
</dbReference>
<evidence type="ECO:0000313" key="3">
    <source>
        <dbReference type="EMBL" id="MBI2679239.1"/>
    </source>
</evidence>
<dbReference type="PANTHER" id="PTHR47618:SF1">
    <property type="entry name" value="BIFUNCTIONAL OLIGORIBONUCLEASE AND PAP PHOSPHATASE NRNA"/>
    <property type="match status" value="1"/>
</dbReference>
<proteinExistence type="predicted"/>
<dbReference type="InterPro" id="IPR003156">
    <property type="entry name" value="DHHA1_dom"/>
</dbReference>
<reference evidence="3" key="1">
    <citation type="submission" date="2020-07" db="EMBL/GenBank/DDBJ databases">
        <title>Huge and variable diversity of episymbiotic CPR bacteria and DPANN archaea in groundwater ecosystems.</title>
        <authorList>
            <person name="He C.Y."/>
            <person name="Keren R."/>
            <person name="Whittaker M."/>
            <person name="Farag I.F."/>
            <person name="Doudna J."/>
            <person name="Cate J.H.D."/>
            <person name="Banfield J.F."/>
        </authorList>
    </citation>
    <scope>NUCLEOTIDE SEQUENCE</scope>
    <source>
        <strain evidence="3">NC_groundwater_580_Pr5_B-0.1um_64_19</strain>
    </source>
</reference>
<feature type="domain" description="DDH" evidence="1">
    <location>
        <begin position="27"/>
        <end position="163"/>
    </location>
</feature>
<dbReference type="SUPFAM" id="SSF64182">
    <property type="entry name" value="DHH phosphoesterases"/>
    <property type="match status" value="1"/>
</dbReference>
<evidence type="ECO:0000313" key="4">
    <source>
        <dbReference type="Proteomes" id="UP000779809"/>
    </source>
</evidence>
<evidence type="ECO:0000259" key="1">
    <source>
        <dbReference type="Pfam" id="PF01368"/>
    </source>
</evidence>